<organism evidence="1 2">
    <name type="scientific">Chaenocephalus aceratus</name>
    <name type="common">Blackfin icefish</name>
    <name type="synonym">Chaenichthys aceratus</name>
    <dbReference type="NCBI Taxonomy" id="36190"/>
    <lineage>
        <taxon>Eukaryota</taxon>
        <taxon>Metazoa</taxon>
        <taxon>Chordata</taxon>
        <taxon>Craniata</taxon>
        <taxon>Vertebrata</taxon>
        <taxon>Euteleostomi</taxon>
        <taxon>Actinopterygii</taxon>
        <taxon>Neopterygii</taxon>
        <taxon>Teleostei</taxon>
        <taxon>Neoteleostei</taxon>
        <taxon>Acanthomorphata</taxon>
        <taxon>Eupercaria</taxon>
        <taxon>Perciformes</taxon>
        <taxon>Notothenioidei</taxon>
        <taxon>Channichthyidae</taxon>
        <taxon>Chaenocephalus</taxon>
    </lineage>
</organism>
<accession>A0ACB9WDA1</accession>
<comment type="caution">
    <text evidence="1">The sequence shown here is derived from an EMBL/GenBank/DDBJ whole genome shotgun (WGS) entry which is preliminary data.</text>
</comment>
<reference evidence="1" key="1">
    <citation type="submission" date="2022-05" db="EMBL/GenBank/DDBJ databases">
        <title>Chromosome-level genome of Chaenocephalus aceratus.</title>
        <authorList>
            <person name="Park H."/>
        </authorList>
    </citation>
    <scope>NUCLEOTIDE SEQUENCE</scope>
    <source>
        <strain evidence="1">KU_202001</strain>
    </source>
</reference>
<dbReference type="Proteomes" id="UP001057452">
    <property type="component" value="Chromosome 16"/>
</dbReference>
<name>A0ACB9WDA1_CHAAC</name>
<protein>
    <submittedName>
        <fullName evidence="1">Uncharacterized protein</fullName>
    </submittedName>
</protein>
<dbReference type="EMBL" id="CM043800">
    <property type="protein sequence ID" value="KAI4811017.1"/>
    <property type="molecule type" value="Genomic_DNA"/>
</dbReference>
<keyword evidence="2" id="KW-1185">Reference proteome</keyword>
<evidence type="ECO:0000313" key="1">
    <source>
        <dbReference type="EMBL" id="KAI4811017.1"/>
    </source>
</evidence>
<proteinExistence type="predicted"/>
<sequence length="352" mass="40316">MVSTLIDEATAKKLKAIPLSDNAIARRIDEISEDMKEQLVEKVKDKHFVLQVDEATDSNKDCLLIVYVRYVDTDELSEDLLFSNYVRKRATADELFKIIDTCLSEAEMKCEDCVGICTDGARAMAGKRLQALIKRVAPRAVWTHCKIPREALASKQLGPELNAVLSDVITTVNYIKTRPLKASKFNDEHFLMKLAYLSDMFVKLNELNLQLQGNNTHLPHKIQSFTRKLDMWGRRLERGDIDSFENLKAFIETNELQNTAFPCMRDHISALKVSFQKYFSVDDSAKYDWIRDPFVATPPTTFSTAEEEQYIEMTSDSTMRLLFKSKTTAGFWVGVEKDSDIIFLRMQSTHII</sequence>
<evidence type="ECO:0000313" key="2">
    <source>
        <dbReference type="Proteomes" id="UP001057452"/>
    </source>
</evidence>
<gene>
    <name evidence="1" type="ORF">KUCAC02_013944</name>
</gene>